<feature type="signal peptide" evidence="1">
    <location>
        <begin position="1"/>
        <end position="31"/>
    </location>
</feature>
<evidence type="ECO:0000313" key="3">
    <source>
        <dbReference type="Proteomes" id="UP000324222"/>
    </source>
</evidence>
<feature type="chain" id="PRO_5023043978" evidence="1">
    <location>
        <begin position="32"/>
        <end position="188"/>
    </location>
</feature>
<organism evidence="2 3">
    <name type="scientific">Portunus trituberculatus</name>
    <name type="common">Swimming crab</name>
    <name type="synonym">Neptunus trituberculatus</name>
    <dbReference type="NCBI Taxonomy" id="210409"/>
    <lineage>
        <taxon>Eukaryota</taxon>
        <taxon>Metazoa</taxon>
        <taxon>Ecdysozoa</taxon>
        <taxon>Arthropoda</taxon>
        <taxon>Crustacea</taxon>
        <taxon>Multicrustacea</taxon>
        <taxon>Malacostraca</taxon>
        <taxon>Eumalacostraca</taxon>
        <taxon>Eucarida</taxon>
        <taxon>Decapoda</taxon>
        <taxon>Pleocyemata</taxon>
        <taxon>Brachyura</taxon>
        <taxon>Eubrachyura</taxon>
        <taxon>Portunoidea</taxon>
        <taxon>Portunidae</taxon>
        <taxon>Portuninae</taxon>
        <taxon>Portunus</taxon>
    </lineage>
</organism>
<dbReference type="AlphaFoldDB" id="A0A5B7JWI0"/>
<accession>A0A5B7JWI0</accession>
<name>A0A5B7JWI0_PORTR</name>
<protein>
    <submittedName>
        <fullName evidence="2">Uncharacterized protein</fullName>
    </submittedName>
</protein>
<keyword evidence="3" id="KW-1185">Reference proteome</keyword>
<gene>
    <name evidence="2" type="ORF">E2C01_091945</name>
</gene>
<evidence type="ECO:0000256" key="1">
    <source>
        <dbReference type="SAM" id="SignalP"/>
    </source>
</evidence>
<reference evidence="2 3" key="1">
    <citation type="submission" date="2019-05" db="EMBL/GenBank/DDBJ databases">
        <title>Another draft genome of Portunus trituberculatus and its Hox gene families provides insights of decapod evolution.</title>
        <authorList>
            <person name="Jeong J.-H."/>
            <person name="Song I."/>
            <person name="Kim S."/>
            <person name="Choi T."/>
            <person name="Kim D."/>
            <person name="Ryu S."/>
            <person name="Kim W."/>
        </authorList>
    </citation>
    <scope>NUCLEOTIDE SEQUENCE [LARGE SCALE GENOMIC DNA]</scope>
    <source>
        <tissue evidence="2">Muscle</tissue>
    </source>
</reference>
<comment type="caution">
    <text evidence="2">The sequence shown here is derived from an EMBL/GenBank/DDBJ whole genome shotgun (WGS) entry which is preliminary data.</text>
</comment>
<dbReference type="EMBL" id="VSRR010106898">
    <property type="protein sequence ID" value="MPC96674.1"/>
    <property type="molecule type" value="Genomic_DNA"/>
</dbReference>
<dbReference type="OrthoDB" id="10461539at2759"/>
<proteinExistence type="predicted"/>
<evidence type="ECO:0000313" key="2">
    <source>
        <dbReference type="EMBL" id="MPC96674.1"/>
    </source>
</evidence>
<sequence>MQINHTTKYLLLTTFTFTSLVYLQAGNEVNANNNPNVYSAIVTGMGKRKRRDATRLCQAGQEVITGEEVVGVVGMAILRSYLQAVLTKGREECVALSVCLAHAEVAEWGDLASVVAEGLSEAHVDWVTQVSSGVSRETLLTAAEKGHLGESCVLLYPCPAGVWATLTQPFALLHALVSLAGPEEGEVS</sequence>
<keyword evidence="1" id="KW-0732">Signal</keyword>
<dbReference type="Proteomes" id="UP000324222">
    <property type="component" value="Unassembled WGS sequence"/>
</dbReference>